<gene>
    <name evidence="1" type="primary">52</name>
    <name evidence="1" type="ORF">SEA_PERSISTENCE_52</name>
</gene>
<dbReference type="RefSeq" id="YP_010656053.1">
    <property type="nucleotide sequence ID" value="NC_070834.1"/>
</dbReference>
<protein>
    <recommendedName>
        <fullName evidence="3">Helix-turn-helix DNA-binding domain protein</fullName>
    </recommendedName>
</protein>
<evidence type="ECO:0008006" key="3">
    <source>
        <dbReference type="Google" id="ProtNLM"/>
    </source>
</evidence>
<dbReference type="EMBL" id="MW712719">
    <property type="protein sequence ID" value="QWY79681.1"/>
    <property type="molecule type" value="Genomic_DNA"/>
</dbReference>
<name>A0A8F3E639_9CAUD</name>
<organism evidence="1 2">
    <name type="scientific">Arthrobacter phage Persistence</name>
    <dbReference type="NCBI Taxonomy" id="2836007"/>
    <lineage>
        <taxon>Viruses</taxon>
        <taxon>Duplodnaviria</taxon>
        <taxon>Heunggongvirae</taxon>
        <taxon>Uroviricota</taxon>
        <taxon>Caudoviricetes</taxon>
        <taxon>Persistencevirus</taxon>
        <taxon>Persistencevirus persistence</taxon>
    </lineage>
</organism>
<accession>A0A8F3E639</accession>
<evidence type="ECO:0000313" key="1">
    <source>
        <dbReference type="EMBL" id="QWY79681.1"/>
    </source>
</evidence>
<dbReference type="Proteomes" id="UP000693837">
    <property type="component" value="Segment"/>
</dbReference>
<sequence>MKAAALEDPEWKDDARLAILRLAKTEPEFTADDLRRVLRPAPVGNWVGTAFTSAKRAGLIEWVRYTKSDTKTRRGGSVSVWRRKPEGVEQ</sequence>
<proteinExistence type="predicted"/>
<reference evidence="1" key="1">
    <citation type="submission" date="2021-03" db="EMBL/GenBank/DDBJ databases">
        <authorList>
            <person name="Pedlow M.R."/>
            <person name="Nance H.A."/>
            <person name="Bradley A.M."/>
            <person name="Brown C.A."/>
            <person name="Channell S.A."/>
            <person name="Forbes A.M."/>
            <person name="Lovell B."/>
            <person name="Mcdonald B.E."/>
            <person name="Silva M.B."/>
            <person name="White G.J."/>
            <person name="Zack K.M."/>
            <person name="Garlena R.A."/>
            <person name="Russell D.A."/>
            <person name="Jacobs-Sera D."/>
            <person name="Hatfull G.F."/>
        </authorList>
    </citation>
    <scope>NUCLEOTIDE SEQUENCE</scope>
</reference>
<dbReference type="GeneID" id="77931928"/>
<evidence type="ECO:0000313" key="2">
    <source>
        <dbReference type="Proteomes" id="UP000693837"/>
    </source>
</evidence>
<keyword evidence="2" id="KW-1185">Reference proteome</keyword>
<dbReference type="KEGG" id="vg:77931928"/>